<dbReference type="RefSeq" id="WP_145077672.1">
    <property type="nucleotide sequence ID" value="NZ_CP036425.1"/>
</dbReference>
<evidence type="ECO:0000313" key="4">
    <source>
        <dbReference type="Proteomes" id="UP000317369"/>
    </source>
</evidence>
<feature type="domain" description="Type II secretion system protein GspE N-terminal" evidence="2">
    <location>
        <begin position="82"/>
        <end position="161"/>
    </location>
</feature>
<dbReference type="EMBL" id="CP036425">
    <property type="protein sequence ID" value="QDU34100.1"/>
    <property type="molecule type" value="Genomic_DNA"/>
</dbReference>
<reference evidence="3 4" key="1">
    <citation type="submission" date="2019-02" db="EMBL/GenBank/DDBJ databases">
        <title>Deep-cultivation of Planctomycetes and their phenomic and genomic characterization uncovers novel biology.</title>
        <authorList>
            <person name="Wiegand S."/>
            <person name="Jogler M."/>
            <person name="Boedeker C."/>
            <person name="Pinto D."/>
            <person name="Vollmers J."/>
            <person name="Rivas-Marin E."/>
            <person name="Kohn T."/>
            <person name="Peeters S.H."/>
            <person name="Heuer A."/>
            <person name="Rast P."/>
            <person name="Oberbeckmann S."/>
            <person name="Bunk B."/>
            <person name="Jeske O."/>
            <person name="Meyerdierks A."/>
            <person name="Storesund J.E."/>
            <person name="Kallscheuer N."/>
            <person name="Luecker S."/>
            <person name="Lage O.M."/>
            <person name="Pohl T."/>
            <person name="Merkel B.J."/>
            <person name="Hornburger P."/>
            <person name="Mueller R.-W."/>
            <person name="Bruemmer F."/>
            <person name="Labrenz M."/>
            <person name="Spormann A.M."/>
            <person name="Op den Camp H."/>
            <person name="Overmann J."/>
            <person name="Amann R."/>
            <person name="Jetten M.S.M."/>
            <person name="Mascher T."/>
            <person name="Medema M.H."/>
            <person name="Devos D.P."/>
            <person name="Kaster A.-K."/>
            <person name="Ovreas L."/>
            <person name="Rohde M."/>
            <person name="Galperin M.Y."/>
            <person name="Jogler C."/>
        </authorList>
    </citation>
    <scope>NUCLEOTIDE SEQUENCE [LARGE SCALE GENOMIC DNA]</scope>
    <source>
        <strain evidence="3 4">KS4</strain>
    </source>
</reference>
<organism evidence="3 4">
    <name type="scientific">Poriferisphaera corsica</name>
    <dbReference type="NCBI Taxonomy" id="2528020"/>
    <lineage>
        <taxon>Bacteria</taxon>
        <taxon>Pseudomonadati</taxon>
        <taxon>Planctomycetota</taxon>
        <taxon>Phycisphaerae</taxon>
        <taxon>Phycisphaerales</taxon>
        <taxon>Phycisphaeraceae</taxon>
        <taxon>Poriferisphaera</taxon>
    </lineage>
</organism>
<feature type="region of interest" description="Disordered" evidence="1">
    <location>
        <begin position="1"/>
        <end position="41"/>
    </location>
</feature>
<dbReference type="Proteomes" id="UP000317369">
    <property type="component" value="Chromosome"/>
</dbReference>
<dbReference type="Pfam" id="PF05157">
    <property type="entry name" value="MshEN"/>
    <property type="match status" value="1"/>
</dbReference>
<accession>A0A517YV62</accession>
<name>A0A517YV62_9BACT</name>
<dbReference type="AlphaFoldDB" id="A0A517YV62"/>
<keyword evidence="4" id="KW-1185">Reference proteome</keyword>
<dbReference type="SUPFAM" id="SSF160246">
    <property type="entry name" value="EspE N-terminal domain-like"/>
    <property type="match status" value="1"/>
</dbReference>
<evidence type="ECO:0000259" key="2">
    <source>
        <dbReference type="Pfam" id="PF05157"/>
    </source>
</evidence>
<proteinExistence type="predicted"/>
<evidence type="ECO:0000313" key="3">
    <source>
        <dbReference type="EMBL" id="QDU34100.1"/>
    </source>
</evidence>
<dbReference type="KEGG" id="pcor:KS4_21620"/>
<evidence type="ECO:0000256" key="1">
    <source>
        <dbReference type="SAM" id="MobiDB-lite"/>
    </source>
</evidence>
<dbReference type="InterPro" id="IPR037257">
    <property type="entry name" value="T2SS_E_N_sf"/>
</dbReference>
<sequence length="166" mass="18729">MRPLKAANGSALKQQPADDPGPNLKLTTSPPNNVRPVSKPNHLLDQNKEHLNWTSDDHSEAEIHEEQSNVGDMILDSRPINLFNETFDQTCLSMLTPELAWQNLVLPIRMHEGTLICATTKSMLDAALNMLQQHLTETPFKLTLVESHLLEMFIAERYDYEGVDEA</sequence>
<protein>
    <recommendedName>
        <fullName evidence="2">Type II secretion system protein GspE N-terminal domain-containing protein</fullName>
    </recommendedName>
</protein>
<dbReference type="InterPro" id="IPR007831">
    <property type="entry name" value="T2SS_GspE_N"/>
</dbReference>
<gene>
    <name evidence="3" type="ORF">KS4_21620</name>
</gene>